<dbReference type="EMBL" id="SLWV01000033">
    <property type="protein sequence ID" value="TCO69238.1"/>
    <property type="molecule type" value="Genomic_DNA"/>
</dbReference>
<dbReference type="Proteomes" id="UP000294919">
    <property type="component" value="Unassembled WGS sequence"/>
</dbReference>
<dbReference type="SUPFAM" id="SSF53098">
    <property type="entry name" value="Ribonuclease H-like"/>
    <property type="match status" value="1"/>
</dbReference>
<evidence type="ECO:0000259" key="1">
    <source>
        <dbReference type="Pfam" id="PF01609"/>
    </source>
</evidence>
<keyword evidence="3" id="KW-1185">Reference proteome</keyword>
<evidence type="ECO:0000313" key="2">
    <source>
        <dbReference type="EMBL" id="TCO69238.1"/>
    </source>
</evidence>
<evidence type="ECO:0000313" key="3">
    <source>
        <dbReference type="Proteomes" id="UP000294919"/>
    </source>
</evidence>
<dbReference type="GO" id="GO:0004803">
    <property type="term" value="F:transposase activity"/>
    <property type="evidence" value="ECO:0007669"/>
    <property type="project" value="InterPro"/>
</dbReference>
<accession>A0A4R2KGY2</accession>
<name>A0A4R2KGY2_9FIRM</name>
<sequence>MHIDVGPGKGNDKTFGNKIADTFKEKDLFLRDLGYFSLKDFKDLDERKASYVSRLKPNVAVYLENEDVEYYKNGEIKKSSMYKRIDLADIAKNMIEGEILELKEVFIGRLEKRKERLVIYKLTHEQLKERKLKVKKSAKKKGIKKSENTIKLLGITMYITNTDSSVIPNN</sequence>
<dbReference type="AlphaFoldDB" id="A0A4R2KGY2"/>
<organism evidence="2 3">
    <name type="scientific">Marinisporobacter balticus</name>
    <dbReference type="NCBI Taxonomy" id="2018667"/>
    <lineage>
        <taxon>Bacteria</taxon>
        <taxon>Bacillati</taxon>
        <taxon>Bacillota</taxon>
        <taxon>Clostridia</taxon>
        <taxon>Peptostreptococcales</taxon>
        <taxon>Thermotaleaceae</taxon>
        <taxon>Marinisporobacter</taxon>
    </lineage>
</organism>
<gene>
    <name evidence="2" type="ORF">EV214_13314</name>
</gene>
<dbReference type="InterPro" id="IPR012337">
    <property type="entry name" value="RNaseH-like_sf"/>
</dbReference>
<comment type="caution">
    <text evidence="2">The sequence shown here is derived from an EMBL/GenBank/DDBJ whole genome shotgun (WGS) entry which is preliminary data.</text>
</comment>
<proteinExistence type="predicted"/>
<dbReference type="Pfam" id="PF01609">
    <property type="entry name" value="DDE_Tnp_1"/>
    <property type="match status" value="1"/>
</dbReference>
<feature type="domain" description="Transposase IS4-like" evidence="1">
    <location>
        <begin position="2"/>
        <end position="127"/>
    </location>
</feature>
<protein>
    <submittedName>
        <fullName evidence="2">DDE family transposase</fullName>
    </submittedName>
</protein>
<reference evidence="2 3" key="1">
    <citation type="submission" date="2019-03" db="EMBL/GenBank/DDBJ databases">
        <title>Genomic Encyclopedia of Type Strains, Phase IV (KMG-IV): sequencing the most valuable type-strain genomes for metagenomic binning, comparative biology and taxonomic classification.</title>
        <authorList>
            <person name="Goeker M."/>
        </authorList>
    </citation>
    <scope>NUCLEOTIDE SEQUENCE [LARGE SCALE GENOMIC DNA]</scope>
    <source>
        <strain evidence="2 3">DSM 102940</strain>
    </source>
</reference>
<dbReference type="GO" id="GO:0003677">
    <property type="term" value="F:DNA binding"/>
    <property type="evidence" value="ECO:0007669"/>
    <property type="project" value="InterPro"/>
</dbReference>
<dbReference type="GO" id="GO:0006313">
    <property type="term" value="P:DNA transposition"/>
    <property type="evidence" value="ECO:0007669"/>
    <property type="project" value="InterPro"/>
</dbReference>
<dbReference type="InterPro" id="IPR002559">
    <property type="entry name" value="Transposase_11"/>
</dbReference>